<feature type="compositionally biased region" description="Basic and acidic residues" evidence="2">
    <location>
        <begin position="416"/>
        <end position="429"/>
    </location>
</feature>
<evidence type="ECO:0000313" key="4">
    <source>
        <dbReference type="Proteomes" id="UP000800040"/>
    </source>
</evidence>
<name>A0A6A5KIU0_9PLEO</name>
<feature type="region of interest" description="Disordered" evidence="2">
    <location>
        <begin position="284"/>
        <end position="374"/>
    </location>
</feature>
<feature type="region of interest" description="Disordered" evidence="2">
    <location>
        <begin position="507"/>
        <end position="530"/>
    </location>
</feature>
<feature type="region of interest" description="Disordered" evidence="2">
    <location>
        <begin position="577"/>
        <end position="612"/>
    </location>
</feature>
<dbReference type="AlphaFoldDB" id="A0A6A5KIU0"/>
<reference evidence="3" key="1">
    <citation type="submission" date="2020-01" db="EMBL/GenBank/DDBJ databases">
        <authorList>
            <consortium name="DOE Joint Genome Institute"/>
            <person name="Haridas S."/>
            <person name="Albert R."/>
            <person name="Binder M."/>
            <person name="Bloem J."/>
            <person name="Labutti K."/>
            <person name="Salamov A."/>
            <person name="Andreopoulos B."/>
            <person name="Baker S.E."/>
            <person name="Barry K."/>
            <person name="Bills G."/>
            <person name="Bluhm B.H."/>
            <person name="Cannon C."/>
            <person name="Castanera R."/>
            <person name="Culley D.E."/>
            <person name="Daum C."/>
            <person name="Ezra D."/>
            <person name="Gonzalez J.B."/>
            <person name="Henrissat B."/>
            <person name="Kuo A."/>
            <person name="Liang C."/>
            <person name="Lipzen A."/>
            <person name="Lutzoni F."/>
            <person name="Magnuson J."/>
            <person name="Mondo S."/>
            <person name="Nolan M."/>
            <person name="Ohm R."/>
            <person name="Pangilinan J."/>
            <person name="Park H.-J."/>
            <person name="Ramirez L."/>
            <person name="Alfaro M."/>
            <person name="Sun H."/>
            <person name="Tritt A."/>
            <person name="Yoshinaga Y."/>
            <person name="Zwiers L.-H."/>
            <person name="Turgeon B.G."/>
            <person name="Goodwin S.B."/>
            <person name="Spatafora J.W."/>
            <person name="Crous P.W."/>
            <person name="Grigoriev I.V."/>
        </authorList>
    </citation>
    <scope>NUCLEOTIDE SEQUENCE</scope>
    <source>
        <strain evidence="3">P77</strain>
    </source>
</reference>
<protein>
    <submittedName>
        <fullName evidence="3">Uncharacterized protein</fullName>
    </submittedName>
</protein>
<feature type="compositionally biased region" description="Polar residues" evidence="2">
    <location>
        <begin position="577"/>
        <end position="597"/>
    </location>
</feature>
<organism evidence="3 4">
    <name type="scientific">Decorospora gaudefroyi</name>
    <dbReference type="NCBI Taxonomy" id="184978"/>
    <lineage>
        <taxon>Eukaryota</taxon>
        <taxon>Fungi</taxon>
        <taxon>Dikarya</taxon>
        <taxon>Ascomycota</taxon>
        <taxon>Pezizomycotina</taxon>
        <taxon>Dothideomycetes</taxon>
        <taxon>Pleosporomycetidae</taxon>
        <taxon>Pleosporales</taxon>
        <taxon>Pleosporineae</taxon>
        <taxon>Pleosporaceae</taxon>
        <taxon>Decorospora</taxon>
    </lineage>
</organism>
<dbReference type="PROSITE" id="PS51257">
    <property type="entry name" value="PROKAR_LIPOPROTEIN"/>
    <property type="match status" value="1"/>
</dbReference>
<keyword evidence="4" id="KW-1185">Reference proteome</keyword>
<dbReference type="EMBL" id="ML975320">
    <property type="protein sequence ID" value="KAF1833353.1"/>
    <property type="molecule type" value="Genomic_DNA"/>
</dbReference>
<accession>A0A6A5KIU0</accession>
<feature type="region of interest" description="Disordered" evidence="2">
    <location>
        <begin position="632"/>
        <end position="675"/>
    </location>
</feature>
<feature type="compositionally biased region" description="Polar residues" evidence="2">
    <location>
        <begin position="309"/>
        <end position="322"/>
    </location>
</feature>
<feature type="region of interest" description="Disordered" evidence="2">
    <location>
        <begin position="416"/>
        <end position="462"/>
    </location>
</feature>
<proteinExistence type="predicted"/>
<sequence>MGAEPAKEHAELNAAPLNFIYACSFCCASLADVYEGHTETVRGLSDGINPKERLVTRLFLANCCHVFCASHLEGGGPPFHPAGERPKAPCPVCIKEKGDSEPRDLYSIRGVNKGEYDPQIPPSWFTAPPIRLDGSGKEMEALRFQYLALVRYCQNTHATRKPMQNALAEAEKKLASMQHLASEEHAKVLALRQENERLRAQKDQFEAMNAEVQQFQEQEQEFKQFRSLNVKPRDLETFITNKTAIRHYLKLVPMLIDQNEKMRKRLASVGFAMPLEPVPNFKGIDPHAFDSDEQCHRDHSGGSGAFLRKTTSSHTAGRSAHTSGRAETASSSPFIQRPMKRQRLDSPLSGNMQIDHPSSREAMPPPPKPLTRIQSVRKMFPTLRKKFSHRWTSPVTEEITESQGDIQMCDNGYRQDIHENRDHPRDGSRSETPYMSGALPVKQPSQASDSRESQLLSSVGIRDNRPEFTFRASSPVKMDRQINDHRPAQLPSEPSYIRLMDGLSRDDGVELGLKDPRESSPRDCQDDGGNRQVTHVYQDLHEPQEESSQRRWGFGQPFMHQSPYGSSTSVAIRQSPPVYNQTNGYANRLHNQPSLGLTTPAPRRHGNPGHQIESVVSPFFRSSQNQAPIYSRSGFAEPQDSSSHSGAYRSQRPNISESQRGWREPRSLNGLSFFDSPVNSRNEPIYSNHGHMLVEPELPPRSARYQSRHLDSRGFIIRPETGCSPYAGDNAYSSSQNRSSYAKQTPRFPQAVNSLPSFNASSHSRIGLALSPMPSITPGRSPARTQPQWESLQRAGVRSSRNAFDKNHGNGRGAPSRNNFSIADRRNVRR</sequence>
<evidence type="ECO:0000256" key="1">
    <source>
        <dbReference type="SAM" id="Coils"/>
    </source>
</evidence>
<dbReference type="OrthoDB" id="5410764at2759"/>
<feature type="coiled-coil region" evidence="1">
    <location>
        <begin position="167"/>
        <end position="218"/>
    </location>
</feature>
<feature type="region of interest" description="Disordered" evidence="2">
    <location>
        <begin position="769"/>
        <end position="830"/>
    </location>
</feature>
<feature type="compositionally biased region" description="Basic and acidic residues" evidence="2">
    <location>
        <begin position="284"/>
        <end position="300"/>
    </location>
</feature>
<keyword evidence="1" id="KW-0175">Coiled coil</keyword>
<gene>
    <name evidence="3" type="ORF">BDW02DRAFT_599148</name>
</gene>
<feature type="compositionally biased region" description="Basic and acidic residues" evidence="2">
    <location>
        <begin position="507"/>
        <end position="529"/>
    </location>
</feature>
<feature type="compositionally biased region" description="Polar residues" evidence="2">
    <location>
        <begin position="443"/>
        <end position="457"/>
    </location>
</feature>
<evidence type="ECO:0000256" key="2">
    <source>
        <dbReference type="SAM" id="MobiDB-lite"/>
    </source>
</evidence>
<evidence type="ECO:0000313" key="3">
    <source>
        <dbReference type="EMBL" id="KAF1833353.1"/>
    </source>
</evidence>
<dbReference type="Proteomes" id="UP000800040">
    <property type="component" value="Unassembled WGS sequence"/>
</dbReference>